<evidence type="ECO:0000313" key="2">
    <source>
        <dbReference type="Proteomes" id="UP000006591"/>
    </source>
</evidence>
<dbReference type="HOGENOM" id="CLU_3072024_0_0_1"/>
<organism evidence="1">
    <name type="scientific">Oryza nivara</name>
    <name type="common">Indian wild rice</name>
    <name type="synonym">Oryza sativa f. spontanea</name>
    <dbReference type="NCBI Taxonomy" id="4536"/>
    <lineage>
        <taxon>Eukaryota</taxon>
        <taxon>Viridiplantae</taxon>
        <taxon>Streptophyta</taxon>
        <taxon>Embryophyta</taxon>
        <taxon>Tracheophyta</taxon>
        <taxon>Spermatophyta</taxon>
        <taxon>Magnoliopsida</taxon>
        <taxon>Liliopsida</taxon>
        <taxon>Poales</taxon>
        <taxon>Poaceae</taxon>
        <taxon>BOP clade</taxon>
        <taxon>Oryzoideae</taxon>
        <taxon>Oryzeae</taxon>
        <taxon>Oryzinae</taxon>
        <taxon>Oryza</taxon>
    </lineage>
</organism>
<reference evidence="1" key="1">
    <citation type="submission" date="2015-04" db="UniProtKB">
        <authorList>
            <consortium name="EnsemblPlants"/>
        </authorList>
    </citation>
    <scope>IDENTIFICATION</scope>
    <source>
        <strain evidence="1">SL10</strain>
    </source>
</reference>
<dbReference type="EnsemblPlants" id="ONIVA09G06800.4">
    <property type="protein sequence ID" value="ONIVA09G06800.4"/>
    <property type="gene ID" value="ONIVA09G06800"/>
</dbReference>
<proteinExistence type="predicted"/>
<dbReference type="AlphaFoldDB" id="A0A0E0IIF6"/>
<dbReference type="Proteomes" id="UP000006591">
    <property type="component" value="Chromosome 9"/>
</dbReference>
<dbReference type="EnsemblPlants" id="ONIVA09G06800.3">
    <property type="protein sequence ID" value="ONIVA09G06800.3"/>
    <property type="gene ID" value="ONIVA09G06800"/>
</dbReference>
<name>A0A0E0IIF6_ORYNI</name>
<evidence type="ECO:0000313" key="1">
    <source>
        <dbReference type="EnsemblPlants" id="ONIVA09G06800.4"/>
    </source>
</evidence>
<reference evidence="1" key="2">
    <citation type="submission" date="2018-04" db="EMBL/GenBank/DDBJ databases">
        <title>OnivRS2 (Oryza nivara Reference Sequence Version 2).</title>
        <authorList>
            <person name="Zhang J."/>
            <person name="Kudrna D."/>
            <person name="Lee S."/>
            <person name="Talag J."/>
            <person name="Rajasekar S."/>
            <person name="Welchert J."/>
            <person name="Hsing Y.-I."/>
            <person name="Wing R.A."/>
        </authorList>
    </citation>
    <scope>NUCLEOTIDE SEQUENCE [LARGE SCALE GENOMIC DNA]</scope>
    <source>
        <strain evidence="1">SL10</strain>
    </source>
</reference>
<protein>
    <submittedName>
        <fullName evidence="1">Uncharacterized protein</fullName>
    </submittedName>
</protein>
<accession>A0A0E0IIF6</accession>
<dbReference type="Gramene" id="ONIVA09G06800.3">
    <property type="protein sequence ID" value="ONIVA09G06800.3"/>
    <property type="gene ID" value="ONIVA09G06800"/>
</dbReference>
<dbReference type="Gramene" id="ONIVA09G06800.4">
    <property type="protein sequence ID" value="ONIVA09G06800.4"/>
    <property type="gene ID" value="ONIVA09G06800"/>
</dbReference>
<sequence>MEAFIGTAAQRLKCMLMVLLKLRKLWRSLTTCAVKTMFSVEEGRVTKLFLILT</sequence>
<keyword evidence="2" id="KW-1185">Reference proteome</keyword>